<comment type="caution">
    <text evidence="1">The sequence shown here is derived from an EMBL/GenBank/DDBJ whole genome shotgun (WGS) entry which is preliminary data.</text>
</comment>
<evidence type="ECO:0000313" key="2">
    <source>
        <dbReference type="Proteomes" id="UP000220828"/>
    </source>
</evidence>
<dbReference type="Proteomes" id="UP000220828">
    <property type="component" value="Unassembled WGS sequence"/>
</dbReference>
<dbReference type="EMBL" id="PCMW01000039">
    <property type="protein sequence ID" value="PDS24668.1"/>
    <property type="molecule type" value="Genomic_DNA"/>
</dbReference>
<sequence>MKPCQYTKDGYCLRPENDYCPADECRTPLPLEGVRGRICNHKDKSIVVLEIIATCEKTALQCDYCGTILTEPKTEC</sequence>
<dbReference type="RefSeq" id="WP_097554036.1">
    <property type="nucleotide sequence ID" value="NZ_PCMW01000039.1"/>
</dbReference>
<protein>
    <submittedName>
        <fullName evidence="1">Uncharacterized protein</fullName>
    </submittedName>
</protein>
<dbReference type="AlphaFoldDB" id="A0A2H3KBY3"/>
<dbReference type="OrthoDB" id="1373216at2"/>
<name>A0A2H3KBY3_9FLAO</name>
<accession>A0A2H3KBY3</accession>
<reference evidence="1 2" key="1">
    <citation type="submission" date="2017-09" db="EMBL/GenBank/DDBJ databases">
        <title>Whole genomes of Flavobacteriaceae.</title>
        <authorList>
            <person name="Stine C."/>
            <person name="Li C."/>
            <person name="Tadesse D."/>
        </authorList>
    </citation>
    <scope>NUCLEOTIDE SEQUENCE [LARGE SCALE GENOMIC DNA]</scope>
    <source>
        <strain evidence="1 2">ATCC 35036</strain>
    </source>
</reference>
<organism evidence="1 2">
    <name type="scientific">Flavobacterium branchiophilum</name>
    <dbReference type="NCBI Taxonomy" id="55197"/>
    <lineage>
        <taxon>Bacteria</taxon>
        <taxon>Pseudomonadati</taxon>
        <taxon>Bacteroidota</taxon>
        <taxon>Flavobacteriia</taxon>
        <taxon>Flavobacteriales</taxon>
        <taxon>Flavobacteriaceae</taxon>
        <taxon>Flavobacterium</taxon>
    </lineage>
</organism>
<evidence type="ECO:0000313" key="1">
    <source>
        <dbReference type="EMBL" id="PDS24668.1"/>
    </source>
</evidence>
<proteinExistence type="predicted"/>
<gene>
    <name evidence="1" type="ORF">B0A77_07315</name>
</gene>